<dbReference type="PATRIC" id="fig|1938.3.peg.4059"/>
<keyword evidence="2" id="KW-0808">Transferase</keyword>
<dbReference type="GO" id="GO:0016740">
    <property type="term" value="F:transferase activity"/>
    <property type="evidence" value="ECO:0007669"/>
    <property type="project" value="UniProtKB-KW"/>
</dbReference>
<evidence type="ECO:0000313" key="2">
    <source>
        <dbReference type="EMBL" id="KMS74425.1"/>
    </source>
</evidence>
<dbReference type="Proteomes" id="UP000037432">
    <property type="component" value="Unassembled WGS sequence"/>
</dbReference>
<dbReference type="InterPro" id="IPR002575">
    <property type="entry name" value="Aminoglycoside_PTrfase"/>
</dbReference>
<dbReference type="Pfam" id="PF01636">
    <property type="entry name" value="APH"/>
    <property type="match status" value="1"/>
</dbReference>
<dbReference type="AlphaFoldDB" id="A0A0J8C962"/>
<sequence>MTDMPSALHQLVESVTDTYTVVAEHPRPGDIRPSVWEVNGSGGERWFGKLHAGPKLHRREVTAYQKWTVALGADRAPELVAADTQTRSILITAVPGRSLDTLRLPAEQERAAYEQAGELLARHHTAAADEPTLEVTEEVWDETVAQLLDRTATNVPEHDLAMVRGLAEVAPPSLPQVSQHGDYMPKNWMWDETEQRLRVIDYERAELRPAAYRDLSRLRYRILRHRPDLHAAFHGGYGRLLTEEEQIACRAYGALDALDSLDWGIKHRDIGLVDEAHTMLENLRLETGKSVWGGWRA</sequence>
<dbReference type="Gene3D" id="3.90.1200.10">
    <property type="match status" value="1"/>
</dbReference>
<evidence type="ECO:0000259" key="1">
    <source>
        <dbReference type="Pfam" id="PF01636"/>
    </source>
</evidence>
<protein>
    <submittedName>
        <fullName evidence="2">Phosphotransferase</fullName>
    </submittedName>
</protein>
<feature type="domain" description="Aminoglycoside phosphotransferase" evidence="1">
    <location>
        <begin position="26"/>
        <end position="219"/>
    </location>
</feature>
<reference evidence="2 3" key="1">
    <citation type="submission" date="2015-06" db="EMBL/GenBank/DDBJ databases">
        <authorList>
            <person name="Ju K.-S."/>
            <person name="Doroghazi J.R."/>
            <person name="Metcalf W.W."/>
        </authorList>
    </citation>
    <scope>NUCLEOTIDE SEQUENCE [LARGE SCALE GENOMIC DNA]</scope>
    <source>
        <strain evidence="2 3">NRRL 3414</strain>
    </source>
</reference>
<dbReference type="SUPFAM" id="SSF56112">
    <property type="entry name" value="Protein kinase-like (PK-like)"/>
    <property type="match status" value="1"/>
</dbReference>
<gene>
    <name evidence="2" type="ORF">ACM01_14160</name>
</gene>
<comment type="caution">
    <text evidence="2">The sequence shown here is derived from an EMBL/GenBank/DDBJ whole genome shotgun (WGS) entry which is preliminary data.</text>
</comment>
<name>A0A0J8C962_STRVR</name>
<accession>A0A0J8C962</accession>
<dbReference type="InterPro" id="IPR011009">
    <property type="entry name" value="Kinase-like_dom_sf"/>
</dbReference>
<dbReference type="EMBL" id="LFNT01000013">
    <property type="protein sequence ID" value="KMS74425.1"/>
    <property type="molecule type" value="Genomic_DNA"/>
</dbReference>
<evidence type="ECO:0000313" key="3">
    <source>
        <dbReference type="Proteomes" id="UP000037432"/>
    </source>
</evidence>
<organism evidence="2 3">
    <name type="scientific">Streptomyces viridochromogenes</name>
    <dbReference type="NCBI Taxonomy" id="1938"/>
    <lineage>
        <taxon>Bacteria</taxon>
        <taxon>Bacillati</taxon>
        <taxon>Actinomycetota</taxon>
        <taxon>Actinomycetes</taxon>
        <taxon>Kitasatosporales</taxon>
        <taxon>Streptomycetaceae</taxon>
        <taxon>Streptomyces</taxon>
    </lineage>
</organism>
<proteinExistence type="predicted"/>